<sequence length="494" mass="56947">MLPISELKQILEGVKKNSKNSIDLFRVPHTAWVTHPDTKISLEMPVLVDFPRIAYETIGTFIINYVSEKIEESGLKEGLHKILEEKEDSTTPIGYATSVLRTLGIEWDAYPLGEKLILSVDPDGYYKNVWPHKILSFVKLLNEGQDYPSNIYEVASILTPQLPPSGISTPSKVALPAIFFNFGATTAFNAVIELNALKNEILQLYKLTISIGETPEDYEWQIATKNHLMKIFTDMLTIVQHLELLLESGHFHSGYYLMRSLIRDLGDALLTASLIQYYSLIAPKLDETALTEETKEDAVWSGLTYVNENFIEKWLRVYYDSYGRPFVGEVILENPEEESKEWKIKSLSDLREEFKKDIFYKLFSTGFIERKANKKVQKYSVVGFSDRICYESVDMFIKTGKSPIDVVLDEHIKLPTKANLKDTSQFPVSNEYHKLSDVVHNPVLVDFPPYSSTIEYLGFLHHLKILRKIFDNVLRAYLERHKRERKIMRKEEKN</sequence>
<dbReference type="RefSeq" id="WP_088857580.1">
    <property type="nucleotide sequence ID" value="NZ_CP014862.1"/>
</dbReference>
<dbReference type="AlphaFoldDB" id="A0A2Z2MK34"/>
<dbReference type="EMBL" id="CP014862">
    <property type="protein sequence ID" value="ASJ02318.1"/>
    <property type="molecule type" value="Genomic_DNA"/>
</dbReference>
<dbReference type="GeneID" id="33319374"/>
<dbReference type="Proteomes" id="UP000250179">
    <property type="component" value="Chromosome"/>
</dbReference>
<dbReference type="OrthoDB" id="97994at2157"/>
<accession>A0A2Z2MK34</accession>
<name>A0A2Z2MK34_THEPR</name>
<reference evidence="1 2" key="1">
    <citation type="submission" date="2016-03" db="EMBL/GenBank/DDBJ databases">
        <title>Complete genome sequence of Thermococcus profundus strain DT5432.</title>
        <authorList>
            <person name="Oger P.M."/>
        </authorList>
    </citation>
    <scope>NUCLEOTIDE SEQUENCE [LARGE SCALE GENOMIC DNA]</scope>
    <source>
        <strain evidence="1 2">DT 5432</strain>
    </source>
</reference>
<protein>
    <submittedName>
        <fullName evidence="1">Uncharacterized protein</fullName>
    </submittedName>
</protein>
<evidence type="ECO:0000313" key="2">
    <source>
        <dbReference type="Proteomes" id="UP000250179"/>
    </source>
</evidence>
<dbReference type="KEGG" id="tprf:A3L09_03145"/>
<gene>
    <name evidence="1" type="ORF">A3L09_03145</name>
</gene>
<proteinExistence type="predicted"/>
<organism evidence="1 2">
    <name type="scientific">Thermococcus profundus</name>
    <dbReference type="NCBI Taxonomy" id="49899"/>
    <lineage>
        <taxon>Archaea</taxon>
        <taxon>Methanobacteriati</taxon>
        <taxon>Methanobacteriota</taxon>
        <taxon>Thermococci</taxon>
        <taxon>Thermococcales</taxon>
        <taxon>Thermococcaceae</taxon>
        <taxon>Thermococcus</taxon>
    </lineage>
</organism>
<evidence type="ECO:0000313" key="1">
    <source>
        <dbReference type="EMBL" id="ASJ02318.1"/>
    </source>
</evidence>
<keyword evidence="2" id="KW-1185">Reference proteome</keyword>